<feature type="transmembrane region" description="Helical" evidence="5">
    <location>
        <begin position="426"/>
        <end position="446"/>
    </location>
</feature>
<feature type="transmembrane region" description="Helical" evidence="5">
    <location>
        <begin position="402"/>
        <end position="420"/>
    </location>
</feature>
<dbReference type="InterPro" id="IPR007016">
    <property type="entry name" value="O-antigen_ligase-rel_domated"/>
</dbReference>
<feature type="transmembrane region" description="Helical" evidence="5">
    <location>
        <begin position="196"/>
        <end position="219"/>
    </location>
</feature>
<evidence type="ECO:0000256" key="5">
    <source>
        <dbReference type="SAM" id="Phobius"/>
    </source>
</evidence>
<feature type="transmembrane region" description="Helical" evidence="5">
    <location>
        <begin position="97"/>
        <end position="115"/>
    </location>
</feature>
<evidence type="ECO:0000259" key="6">
    <source>
        <dbReference type="Pfam" id="PF04932"/>
    </source>
</evidence>
<dbReference type="GO" id="GO:0016874">
    <property type="term" value="F:ligase activity"/>
    <property type="evidence" value="ECO:0007669"/>
    <property type="project" value="UniProtKB-KW"/>
</dbReference>
<evidence type="ECO:0000256" key="4">
    <source>
        <dbReference type="ARBA" id="ARBA00023136"/>
    </source>
</evidence>
<dbReference type="InterPro" id="IPR051533">
    <property type="entry name" value="WaaL-like"/>
</dbReference>
<organism evidence="7 8">
    <name type="scientific">Mucilaginibacter ginsenosidivorax</name>
    <dbReference type="NCBI Taxonomy" id="862126"/>
    <lineage>
        <taxon>Bacteria</taxon>
        <taxon>Pseudomonadati</taxon>
        <taxon>Bacteroidota</taxon>
        <taxon>Sphingobacteriia</taxon>
        <taxon>Sphingobacteriales</taxon>
        <taxon>Sphingobacteriaceae</taxon>
        <taxon>Mucilaginibacter</taxon>
    </lineage>
</organism>
<dbReference type="AlphaFoldDB" id="A0A5B8W768"/>
<dbReference type="Pfam" id="PF04932">
    <property type="entry name" value="Wzy_C"/>
    <property type="match status" value="1"/>
</dbReference>
<dbReference type="GO" id="GO:0016020">
    <property type="term" value="C:membrane"/>
    <property type="evidence" value="ECO:0007669"/>
    <property type="project" value="UniProtKB-SubCell"/>
</dbReference>
<feature type="transmembrane region" description="Helical" evidence="5">
    <location>
        <begin position="150"/>
        <end position="176"/>
    </location>
</feature>
<feature type="transmembrane region" description="Helical" evidence="5">
    <location>
        <begin position="63"/>
        <end position="82"/>
    </location>
</feature>
<reference evidence="7 8" key="1">
    <citation type="journal article" date="2013" name="J. Microbiol.">
        <title>Mucilaginibacter ginsenosidivorax sp. nov., with ginsenoside converting activity isolated from sediment.</title>
        <authorList>
            <person name="Kim J.K."/>
            <person name="Choi T.E."/>
            <person name="Liu Q.M."/>
            <person name="Park H.Y."/>
            <person name="Yi T.H."/>
            <person name="Yoon M.H."/>
            <person name="Kim S.C."/>
            <person name="Im W.T."/>
        </authorList>
    </citation>
    <scope>NUCLEOTIDE SEQUENCE [LARGE SCALE GENOMIC DNA]</scope>
    <source>
        <strain evidence="7 8">KHI28</strain>
    </source>
</reference>
<keyword evidence="8" id="KW-1185">Reference proteome</keyword>
<name>A0A5B8W768_9SPHI</name>
<evidence type="ECO:0000256" key="2">
    <source>
        <dbReference type="ARBA" id="ARBA00022692"/>
    </source>
</evidence>
<keyword evidence="4 5" id="KW-0472">Membrane</keyword>
<gene>
    <name evidence="7" type="ORF">FSB76_27260</name>
</gene>
<dbReference type="PANTHER" id="PTHR37422">
    <property type="entry name" value="TEICHURONIC ACID BIOSYNTHESIS PROTEIN TUAE"/>
    <property type="match status" value="1"/>
</dbReference>
<feature type="transmembrane region" description="Helical" evidence="5">
    <location>
        <begin position="31"/>
        <end position="51"/>
    </location>
</feature>
<dbReference type="KEGG" id="mgk:FSB76_27260"/>
<dbReference type="EMBL" id="CP042437">
    <property type="protein sequence ID" value="QEC79469.1"/>
    <property type="molecule type" value="Genomic_DNA"/>
</dbReference>
<protein>
    <submittedName>
        <fullName evidence="7">O-antigen ligase family protein</fullName>
    </submittedName>
</protein>
<feature type="domain" description="O-antigen ligase-related" evidence="6">
    <location>
        <begin position="234"/>
        <end position="382"/>
    </location>
</feature>
<dbReference type="RefSeq" id="WP_147059095.1">
    <property type="nucleotide sequence ID" value="NZ_CP042437.1"/>
</dbReference>
<proteinExistence type="predicted"/>
<evidence type="ECO:0000313" key="8">
    <source>
        <dbReference type="Proteomes" id="UP000321362"/>
    </source>
</evidence>
<comment type="subcellular location">
    <subcellularLocation>
        <location evidence="1">Membrane</location>
        <topology evidence="1">Multi-pass membrane protein</topology>
    </subcellularLocation>
</comment>
<feature type="transmembrane region" description="Helical" evidence="5">
    <location>
        <begin position="277"/>
        <end position="300"/>
    </location>
</feature>
<evidence type="ECO:0000256" key="3">
    <source>
        <dbReference type="ARBA" id="ARBA00022989"/>
    </source>
</evidence>
<keyword evidence="3 5" id="KW-1133">Transmembrane helix</keyword>
<keyword evidence="7" id="KW-0436">Ligase</keyword>
<evidence type="ECO:0000313" key="7">
    <source>
        <dbReference type="EMBL" id="QEC79469.1"/>
    </source>
</evidence>
<accession>A0A5B8W768</accession>
<evidence type="ECO:0000256" key="1">
    <source>
        <dbReference type="ARBA" id="ARBA00004141"/>
    </source>
</evidence>
<feature type="transmembrane region" description="Helical" evidence="5">
    <location>
        <begin position="121"/>
        <end position="138"/>
    </location>
</feature>
<feature type="transmembrane region" description="Helical" evidence="5">
    <location>
        <begin position="226"/>
        <end position="244"/>
    </location>
</feature>
<keyword evidence="2 5" id="KW-0812">Transmembrane</keyword>
<dbReference type="Proteomes" id="UP000321362">
    <property type="component" value="Chromosome"/>
</dbReference>
<feature type="transmembrane region" description="Helical" evidence="5">
    <location>
        <begin position="6"/>
        <end position="24"/>
    </location>
</feature>
<dbReference type="PANTHER" id="PTHR37422:SF13">
    <property type="entry name" value="LIPOPOLYSACCHARIDE BIOSYNTHESIS PROTEIN PA4999-RELATED"/>
    <property type="match status" value="1"/>
</dbReference>
<dbReference type="OrthoDB" id="1631746at2"/>
<sequence>MLLKILIFFAIIAVYLAWYITLLLQKKDTSHLFFSFIVTCIPFQMSFPLYTPPYVSTDGIGSFTGKIFLMLPLIASAVLLVIQKNKNVFYLYKNERWVLWIALLIAISFVNPFNVARWGTIAFAIVMFSYIFYFRLIYNSLNPVQIMNGIFASFLFLCILNFCLAILYPLLGVSFVTTIFQAGGDMWATRNGTRAGAIGIFVTPANLGLFSVIASGFFFSAYLNGFKKKLSLVALVMVSITIILTYSRTSYITLVVILFTLYYIFKNADKPLLSLKSFFLGILPVALSLYWLVFLSPFSATFLKTDADDMYQARLDHWTMGLDIFHRSPIIGVGINSHLEFVNRSPEMSKVIHNEFLTSNPIHNTHLIILCETGIIGFALWLIFIITTFAKAKANMAKNVNTIFSLTEIALLMTYIIYGFTDWAPVSHSTFPIFLLFTFFFGKYSLAESRPL</sequence>
<feature type="transmembrane region" description="Helical" evidence="5">
    <location>
        <begin position="250"/>
        <end position="265"/>
    </location>
</feature>
<feature type="transmembrane region" description="Helical" evidence="5">
    <location>
        <begin position="367"/>
        <end position="390"/>
    </location>
</feature>